<feature type="domain" description="NolW-like" evidence="13">
    <location>
        <begin position="341"/>
        <end position="478"/>
    </location>
</feature>
<comment type="subcellular location">
    <subcellularLocation>
        <location evidence="1 10">Cell outer membrane</location>
    </subcellularLocation>
</comment>
<evidence type="ECO:0000256" key="2">
    <source>
        <dbReference type="ARBA" id="ARBA00006980"/>
    </source>
</evidence>
<dbReference type="OrthoDB" id="9775455at2"/>
<dbReference type="AlphaFoldDB" id="A0A211ZGP9"/>
<sequence length="734" mass="76825">MYRVGNARWLRGARLAVAVAAILAVGGCQKSDRPSYPAINPLASADFSVPSKLARQPTGSVAVSGTPTNLRAPQLYFGADGSPSLGSGAGAPITPVGDGAQINFDNADIRDFLKAVLSDTLRVSYAVDPKVQGTATVSSSAPLSRQALLATVETVLRMNGAAMVADGASYRIVPAGEAAGGRVMVQLGSDPTPLPAGYGVSVIPLRFVQAATVVPLVSPVANSNMVRSDPNRNLVVVSGPSSDRAAIAEMIAAFDVDAMRGVSAGLFPLRRSDPASMIQELRSVFKLGTDGTPMQGGIDFIPVRRLNAVMVVARQAVRLRQAEAWINRLDQGDKQGVQLYVYRVENGTAENLAAIMGQFMGRGRGGATSGGDSSPVAPSMQIQTASTSGASSIPSRADGGGMEASGVMSAGEKLGLLSDDLNSMVGPGTSGGAAGRGPDPFDGAQIVANKERNSLMVMATPEAWRKIEAAIRLMDTPRYQVLIEATIAEVTLTDQLRYGVHFWLESGNFSGVFTQNNSFGVNPAVPGFNFIISSGNFRVILDALASITNVRVVSSPSLAVLDNQTAQLKVGDQVPVVTRQQQATENPDAPIVNNVEYRDTGVILQVTPRINPDGQVDLDIRQEVSNVVEGAPDAINPTIAQREVGTSVSVASGQTVILGGLISDRQSVGKSGVPVLRDIPLVGNLFSGVNNTDQRTELVILITPKVIRNAVDAKAIAEEFRGRMQLFGAPPPKK</sequence>
<dbReference type="GO" id="GO:0015627">
    <property type="term" value="C:type II protein secretion system complex"/>
    <property type="evidence" value="ECO:0007669"/>
    <property type="project" value="InterPro"/>
</dbReference>
<evidence type="ECO:0000313" key="15">
    <source>
        <dbReference type="EMBL" id="OWJ64354.1"/>
    </source>
</evidence>
<feature type="compositionally biased region" description="Polar residues" evidence="11">
    <location>
        <begin position="380"/>
        <end position="394"/>
    </location>
</feature>
<keyword evidence="16" id="KW-1185">Reference proteome</keyword>
<dbReference type="InterPro" id="IPR038591">
    <property type="entry name" value="NolW-like_sf"/>
</dbReference>
<name>A0A211ZGP9_9PROT</name>
<dbReference type="NCBIfam" id="TIGR02517">
    <property type="entry name" value="type_II_gspD"/>
    <property type="match status" value="1"/>
</dbReference>
<dbReference type="PRINTS" id="PR00811">
    <property type="entry name" value="BCTERIALGSPD"/>
</dbReference>
<dbReference type="InterPro" id="IPR049371">
    <property type="entry name" value="GspD-like_N0"/>
</dbReference>
<dbReference type="Pfam" id="PF00263">
    <property type="entry name" value="Secretin"/>
    <property type="match status" value="1"/>
</dbReference>
<feature type="domain" description="Type II/III secretion system secretin-like" evidence="12">
    <location>
        <begin position="543"/>
        <end position="708"/>
    </location>
</feature>
<dbReference type="STRING" id="1122125.GCA_000423185_02240"/>
<evidence type="ECO:0000256" key="11">
    <source>
        <dbReference type="SAM" id="MobiDB-lite"/>
    </source>
</evidence>
<dbReference type="Gene3D" id="3.30.1370.120">
    <property type="match status" value="3"/>
</dbReference>
<keyword evidence="7" id="KW-0653">Protein transport</keyword>
<evidence type="ECO:0000256" key="10">
    <source>
        <dbReference type="RuleBase" id="RU004004"/>
    </source>
</evidence>
<dbReference type="GO" id="GO:0015628">
    <property type="term" value="P:protein secretion by the type II secretion system"/>
    <property type="evidence" value="ECO:0007669"/>
    <property type="project" value="InterPro"/>
</dbReference>
<dbReference type="InterPro" id="IPR001775">
    <property type="entry name" value="GspD/PilQ"/>
</dbReference>
<dbReference type="Proteomes" id="UP000196655">
    <property type="component" value="Unassembled WGS sequence"/>
</dbReference>
<comment type="similarity">
    <text evidence="2">Belongs to the bacterial secretin family. GSP D subfamily.</text>
</comment>
<dbReference type="GO" id="GO:0009279">
    <property type="term" value="C:cell outer membrane"/>
    <property type="evidence" value="ECO:0007669"/>
    <property type="project" value="UniProtKB-SubCell"/>
</dbReference>
<keyword evidence="9" id="KW-0998">Cell outer membrane</keyword>
<reference evidence="16" key="1">
    <citation type="submission" date="2017-05" db="EMBL/GenBank/DDBJ databases">
        <authorList>
            <person name="Macchi M."/>
            <person name="Festa S."/>
            <person name="Coppotelli B.M."/>
            <person name="Morelli I.S."/>
        </authorList>
    </citation>
    <scope>NUCLEOTIDE SEQUENCE [LARGE SCALE GENOMIC DNA]</scope>
    <source>
        <strain evidence="16">I</strain>
    </source>
</reference>
<dbReference type="RefSeq" id="WP_088154111.1">
    <property type="nucleotide sequence ID" value="NZ_NHON01000060.1"/>
</dbReference>
<dbReference type="InterPro" id="IPR050810">
    <property type="entry name" value="Bact_Secretion_Sys_Channel"/>
</dbReference>
<keyword evidence="4" id="KW-1134">Transmembrane beta strand</keyword>
<dbReference type="PROSITE" id="PS51257">
    <property type="entry name" value="PROKAR_LIPOPROTEIN"/>
    <property type="match status" value="1"/>
</dbReference>
<evidence type="ECO:0000259" key="14">
    <source>
        <dbReference type="Pfam" id="PF21305"/>
    </source>
</evidence>
<keyword evidence="6" id="KW-0732">Signal</keyword>
<dbReference type="Pfam" id="PF21305">
    <property type="entry name" value="type_II_gspD_N0"/>
    <property type="match status" value="1"/>
</dbReference>
<evidence type="ECO:0000256" key="4">
    <source>
        <dbReference type="ARBA" id="ARBA00022452"/>
    </source>
</evidence>
<evidence type="ECO:0000256" key="9">
    <source>
        <dbReference type="ARBA" id="ARBA00023237"/>
    </source>
</evidence>
<feature type="domain" description="GspD-like N0" evidence="14">
    <location>
        <begin position="102"/>
        <end position="172"/>
    </location>
</feature>
<dbReference type="EMBL" id="NHON01000060">
    <property type="protein sequence ID" value="OWJ64354.1"/>
    <property type="molecule type" value="Genomic_DNA"/>
</dbReference>
<evidence type="ECO:0000259" key="13">
    <source>
        <dbReference type="Pfam" id="PF03958"/>
    </source>
</evidence>
<comment type="caution">
    <text evidence="15">The sequence shown here is derived from an EMBL/GenBank/DDBJ whole genome shotgun (WGS) entry which is preliminary data.</text>
</comment>
<feature type="domain" description="NolW-like" evidence="13">
    <location>
        <begin position="200"/>
        <end position="259"/>
    </location>
</feature>
<keyword evidence="3 10" id="KW-0813">Transport</keyword>
<dbReference type="Gene3D" id="3.55.50.30">
    <property type="match status" value="1"/>
</dbReference>
<keyword evidence="8" id="KW-0472">Membrane</keyword>
<proteinExistence type="inferred from homology"/>
<dbReference type="PANTHER" id="PTHR30332">
    <property type="entry name" value="PROBABLE GENERAL SECRETION PATHWAY PROTEIN D"/>
    <property type="match status" value="1"/>
</dbReference>
<evidence type="ECO:0000256" key="6">
    <source>
        <dbReference type="ARBA" id="ARBA00022729"/>
    </source>
</evidence>
<dbReference type="InterPro" id="IPR004846">
    <property type="entry name" value="T2SS/T3SS_dom"/>
</dbReference>
<evidence type="ECO:0000256" key="7">
    <source>
        <dbReference type="ARBA" id="ARBA00022927"/>
    </source>
</evidence>
<dbReference type="InterPro" id="IPR005644">
    <property type="entry name" value="NolW-like"/>
</dbReference>
<accession>A0A211ZGP9</accession>
<dbReference type="PANTHER" id="PTHR30332:SF25">
    <property type="entry name" value="SECRETIN XPSD"/>
    <property type="match status" value="1"/>
</dbReference>
<gene>
    <name evidence="15" type="ORF">BWR60_25120</name>
</gene>
<evidence type="ECO:0000256" key="8">
    <source>
        <dbReference type="ARBA" id="ARBA00023136"/>
    </source>
</evidence>
<evidence type="ECO:0000259" key="12">
    <source>
        <dbReference type="Pfam" id="PF00263"/>
    </source>
</evidence>
<feature type="region of interest" description="Disordered" evidence="11">
    <location>
        <begin position="364"/>
        <end position="404"/>
    </location>
</feature>
<evidence type="ECO:0000313" key="16">
    <source>
        <dbReference type="Proteomes" id="UP000196655"/>
    </source>
</evidence>
<evidence type="ECO:0000256" key="1">
    <source>
        <dbReference type="ARBA" id="ARBA00004442"/>
    </source>
</evidence>
<evidence type="ECO:0000256" key="5">
    <source>
        <dbReference type="ARBA" id="ARBA00022692"/>
    </source>
</evidence>
<organism evidence="15 16">
    <name type="scientific">Inquilinus limosus</name>
    <dbReference type="NCBI Taxonomy" id="171674"/>
    <lineage>
        <taxon>Bacteria</taxon>
        <taxon>Pseudomonadati</taxon>
        <taxon>Pseudomonadota</taxon>
        <taxon>Alphaproteobacteria</taxon>
        <taxon>Rhodospirillales</taxon>
        <taxon>Rhodospirillaceae</taxon>
        <taxon>Inquilinus</taxon>
    </lineage>
</organism>
<dbReference type="InterPro" id="IPR013356">
    <property type="entry name" value="T2SS_GspD"/>
</dbReference>
<keyword evidence="5" id="KW-0812">Transmembrane</keyword>
<evidence type="ECO:0000256" key="3">
    <source>
        <dbReference type="ARBA" id="ARBA00022448"/>
    </source>
</evidence>
<feature type="domain" description="NolW-like" evidence="13">
    <location>
        <begin position="266"/>
        <end position="335"/>
    </location>
</feature>
<dbReference type="Pfam" id="PF03958">
    <property type="entry name" value="Secretin_N"/>
    <property type="match status" value="3"/>
</dbReference>
<protein>
    <submittedName>
        <fullName evidence="15">Type II secretion system protein GspD</fullName>
    </submittedName>
</protein>